<evidence type="ECO:0000313" key="2">
    <source>
        <dbReference type="EMBL" id="MBB4677112.1"/>
    </source>
</evidence>
<evidence type="ECO:0000313" key="3">
    <source>
        <dbReference type="Proteomes" id="UP000533598"/>
    </source>
</evidence>
<comment type="caution">
    <text evidence="2">The sequence shown here is derived from an EMBL/GenBank/DDBJ whole genome shotgun (WGS) entry which is preliminary data.</text>
</comment>
<proteinExistence type="predicted"/>
<dbReference type="CDD" id="cd20292">
    <property type="entry name" value="cupin_QdtA-like"/>
    <property type="match status" value="1"/>
</dbReference>
<dbReference type="Proteomes" id="UP000533598">
    <property type="component" value="Unassembled WGS sequence"/>
</dbReference>
<reference evidence="2 3" key="1">
    <citation type="submission" date="2020-08" db="EMBL/GenBank/DDBJ databases">
        <title>Sequencing the genomes of 1000 actinobacteria strains.</title>
        <authorList>
            <person name="Klenk H.-P."/>
        </authorList>
    </citation>
    <scope>NUCLEOTIDE SEQUENCE [LARGE SCALE GENOMIC DNA]</scope>
    <source>
        <strain evidence="2 3">DSM 44230</strain>
    </source>
</reference>
<keyword evidence="3" id="KW-1185">Reference proteome</keyword>
<accession>A0A7W7C9N7</accession>
<dbReference type="InterPro" id="IPR011051">
    <property type="entry name" value="RmlC_Cupin_sf"/>
</dbReference>
<dbReference type="InterPro" id="IPR008894">
    <property type="entry name" value="QdtA_cupin_dom"/>
</dbReference>
<dbReference type="Pfam" id="PF05523">
    <property type="entry name" value="FdtA"/>
    <property type="match status" value="1"/>
</dbReference>
<organism evidence="2 3">
    <name type="scientific">Crossiella cryophila</name>
    <dbReference type="NCBI Taxonomy" id="43355"/>
    <lineage>
        <taxon>Bacteria</taxon>
        <taxon>Bacillati</taxon>
        <taxon>Actinomycetota</taxon>
        <taxon>Actinomycetes</taxon>
        <taxon>Pseudonocardiales</taxon>
        <taxon>Pseudonocardiaceae</taxon>
        <taxon>Crossiella</taxon>
    </lineage>
</organism>
<name>A0A7W7C9N7_9PSEU</name>
<protein>
    <submittedName>
        <fullName evidence="2">dTDP-4-dehydrorhamnose 3,5-epimerase-like enzyme</fullName>
    </submittedName>
</protein>
<feature type="domain" description="Sugar 3,4-ketoisomerase QdtA cupin" evidence="1">
    <location>
        <begin position="18"/>
        <end position="143"/>
    </location>
</feature>
<dbReference type="RefSeq" id="WP_185003012.1">
    <property type="nucleotide sequence ID" value="NZ_BAAAUI010000002.1"/>
</dbReference>
<gene>
    <name evidence="2" type="ORF">HNR67_003230</name>
</gene>
<dbReference type="Gene3D" id="2.60.120.10">
    <property type="entry name" value="Jelly Rolls"/>
    <property type="match status" value="1"/>
</dbReference>
<sequence length="148" mass="17025">MPAYRNDEGILVGKVEPCRMVDLPEHNDPRGNLCVVEAGKEIKFDIKRVYYLYDLPATTIRGAHGHRNLEQLIIAVHGKFDITVDDGQYRDRFHLDNPSRGLYVGPMVWRNLINFSPGAVGLVLASTHYDEADYYREYADFQRDARKL</sequence>
<dbReference type="InterPro" id="IPR014710">
    <property type="entry name" value="RmlC-like_jellyroll"/>
</dbReference>
<dbReference type="SUPFAM" id="SSF51182">
    <property type="entry name" value="RmlC-like cupins"/>
    <property type="match status" value="1"/>
</dbReference>
<dbReference type="EMBL" id="JACHMH010000001">
    <property type="protein sequence ID" value="MBB4677112.1"/>
    <property type="molecule type" value="Genomic_DNA"/>
</dbReference>
<dbReference type="AlphaFoldDB" id="A0A7W7C9N7"/>
<evidence type="ECO:0000259" key="1">
    <source>
        <dbReference type="Pfam" id="PF05523"/>
    </source>
</evidence>